<evidence type="ECO:0000313" key="2">
    <source>
        <dbReference type="EMBL" id="GAA0704835.1"/>
    </source>
</evidence>
<feature type="signal peptide" evidence="1">
    <location>
        <begin position="1"/>
        <end position="31"/>
    </location>
</feature>
<evidence type="ECO:0000256" key="1">
    <source>
        <dbReference type="SAM" id="SignalP"/>
    </source>
</evidence>
<gene>
    <name evidence="2" type="ORF">GCM10009105_01900</name>
</gene>
<keyword evidence="1" id="KW-0732">Signal</keyword>
<proteinExistence type="predicted"/>
<reference evidence="3" key="1">
    <citation type="journal article" date="2019" name="Int. J. Syst. Evol. Microbiol.">
        <title>The Global Catalogue of Microorganisms (GCM) 10K type strain sequencing project: providing services to taxonomists for standard genome sequencing and annotation.</title>
        <authorList>
            <consortium name="The Broad Institute Genomics Platform"/>
            <consortium name="The Broad Institute Genome Sequencing Center for Infectious Disease"/>
            <person name="Wu L."/>
            <person name="Ma J."/>
        </authorList>
    </citation>
    <scope>NUCLEOTIDE SEQUENCE [LARGE SCALE GENOMIC DNA]</scope>
    <source>
        <strain evidence="3">JCM 15421</strain>
    </source>
</reference>
<dbReference type="Proteomes" id="UP001501523">
    <property type="component" value="Unassembled WGS sequence"/>
</dbReference>
<protein>
    <submittedName>
        <fullName evidence="2">Uncharacterized protein</fullName>
    </submittedName>
</protein>
<feature type="chain" id="PRO_5046651417" evidence="1">
    <location>
        <begin position="32"/>
        <end position="72"/>
    </location>
</feature>
<sequence>MKTSNNRPWQLAAAIATLVAAAGAGSNPVVAGPVLDTGIGPAVGPDDHVVLDGKGRAGALLRAIPRGAACAL</sequence>
<comment type="caution">
    <text evidence="2">The sequence shown here is derived from an EMBL/GenBank/DDBJ whole genome shotgun (WGS) entry which is preliminary data.</text>
</comment>
<keyword evidence="3" id="KW-1185">Reference proteome</keyword>
<name>A0ABP3TKR8_9GAMM</name>
<organism evidence="2 3">
    <name type="scientific">Dokdonella soli</name>
    <dbReference type="NCBI Taxonomy" id="529810"/>
    <lineage>
        <taxon>Bacteria</taxon>
        <taxon>Pseudomonadati</taxon>
        <taxon>Pseudomonadota</taxon>
        <taxon>Gammaproteobacteria</taxon>
        <taxon>Lysobacterales</taxon>
        <taxon>Rhodanobacteraceae</taxon>
        <taxon>Dokdonella</taxon>
    </lineage>
</organism>
<accession>A0ABP3TKR8</accession>
<evidence type="ECO:0000313" key="3">
    <source>
        <dbReference type="Proteomes" id="UP001501523"/>
    </source>
</evidence>
<dbReference type="EMBL" id="BAAAEU010000001">
    <property type="protein sequence ID" value="GAA0704835.1"/>
    <property type="molecule type" value="Genomic_DNA"/>
</dbReference>